<dbReference type="Gene3D" id="3.10.10.10">
    <property type="entry name" value="HIV Type 1 Reverse Transcriptase, subunit A, domain 1"/>
    <property type="match status" value="1"/>
</dbReference>
<dbReference type="GO" id="GO:0015074">
    <property type="term" value="P:DNA integration"/>
    <property type="evidence" value="ECO:0007669"/>
    <property type="project" value="InterPro"/>
</dbReference>
<dbReference type="InterPro" id="IPR050951">
    <property type="entry name" value="Retrovirus_Pol_polyprotein"/>
</dbReference>
<proteinExistence type="predicted"/>
<keyword evidence="8" id="KW-1185">Reference proteome</keyword>
<keyword evidence="4" id="KW-0378">Hydrolase</keyword>
<sequence length="1120" mass="127341">MPSYGSTEAQKFEKPTNKYSDEKIDELIEGMSALTILYKSKIEKSDNTNGYYQNQKTGRVTCIYCDGEHLKRECKDLDLAIKDGVVKIGDRGMIVTNSGKEIPPNWGKGGMKALITKEVSSRFISAKYPEEQKTLTFNNNVEAFSCSDEVIREETFNSIVNNFAAKRNLPNLKTNYDENSKKLKTGLLSQNLRNSEDIPLAELVSKKIPHDLGSLDYETTNNEKNILEPFDNLPYKMKAKIVNEDLGSAIIKKCKDLKVELSLQELASVSPQIRKSLNEEFRVKRVAEVGKIENEKIFISDEWKKTYLSVGSGRIIGKIQGAEIPILFDEGSEVNLMSYDVFRALESLGRSKLNTEIKWKMKDANSGVSELLGVVENCQVEVERYRVLVHIFVCKQIKEDVILGRPWDIKCRVLKDNRADGSLWYTTRDEFNDGVATFCVSDSHDKRRFDKDTEYINNYTVIGSQILSTQEDERIRDLINSIDYITNVRTRKTFPNTKAIIERRERLHKNKISLGILEPTNGPYSNPWFMIRKKDTTKMRFIQDVREANKVTIRNAGVPPVIDEFSEDFGGRLIYSTFDLMSGYDQISIEVESRDLFSIQTPLGLVRMTRLPMGWCNSVAIFQRIMNKVFFKFIPEHMGIFLDDGVIKGSAVDDKNVLKNGVRNFVMEHINIVEQILKTIIDAGLTINGEKCSFCVPEVEVLGFVCAGNIDLTIDASPYGAGAVLQQEDINGNRYVCSQNLVADALSRNPQFENKATDHLVENNLASTEFEKDEKLYFIFEVLSGKKSISSNKTISLKSKELANYFVKNGSLFRRSKPDRVPRRVIFYKKEQEIIILEIHSGIGGGHRGRDGTMRKAKDRFGVVGKFVADRGELNSRQLIECAKKYGVKISFTTAYHPQSNGMVERGHAPLVNALAKYCQDKPGNWPKYLSLALWADRVTVRRTTGESPFKIVYGHDAILPIESEIISWNSMSLKENKSHSEGLYKRMQQLNSKNKIETKAVKGIIESRNKDKERFDSKKRIRRKRLELGELVLVFDDTIGKQRQMKLSNKWKGPFKISADSKNGSYTLSDLSGNVVKGSYAGNRVKKYFSKSQPGGFNSVEEDVVVKYDYKEVDPQKRK</sequence>
<evidence type="ECO:0000259" key="5">
    <source>
        <dbReference type="PROSITE" id="PS50878"/>
    </source>
</evidence>
<keyword evidence="4" id="KW-0255">Endonuclease</keyword>
<dbReference type="AlphaFoldDB" id="A0A1R1YBT2"/>
<keyword evidence="3" id="KW-0540">Nuclease</keyword>
<evidence type="ECO:0000256" key="4">
    <source>
        <dbReference type="ARBA" id="ARBA00022759"/>
    </source>
</evidence>
<dbReference type="GO" id="GO:0003676">
    <property type="term" value="F:nucleic acid binding"/>
    <property type="evidence" value="ECO:0007669"/>
    <property type="project" value="InterPro"/>
</dbReference>
<organism evidence="7 8">
    <name type="scientific">Smittium culicis</name>
    <dbReference type="NCBI Taxonomy" id="133412"/>
    <lineage>
        <taxon>Eukaryota</taxon>
        <taxon>Fungi</taxon>
        <taxon>Fungi incertae sedis</taxon>
        <taxon>Zoopagomycota</taxon>
        <taxon>Kickxellomycotina</taxon>
        <taxon>Harpellomycetes</taxon>
        <taxon>Harpellales</taxon>
        <taxon>Legeriomycetaceae</taxon>
        <taxon>Smittium</taxon>
    </lineage>
</organism>
<name>A0A1R1YBT2_9FUNG</name>
<dbReference type="SUPFAM" id="SSF56672">
    <property type="entry name" value="DNA/RNA polymerases"/>
    <property type="match status" value="1"/>
</dbReference>
<evidence type="ECO:0000256" key="2">
    <source>
        <dbReference type="ARBA" id="ARBA00022695"/>
    </source>
</evidence>
<dbReference type="SUPFAM" id="SSF53098">
    <property type="entry name" value="Ribonuclease H-like"/>
    <property type="match status" value="1"/>
</dbReference>
<reference evidence="7 8" key="1">
    <citation type="submission" date="2017-01" db="EMBL/GenBank/DDBJ databases">
        <authorList>
            <person name="Mah S.A."/>
            <person name="Swanson W.J."/>
            <person name="Moy G.W."/>
            <person name="Vacquier V.D."/>
        </authorList>
    </citation>
    <scope>NUCLEOTIDE SEQUENCE [LARGE SCALE GENOMIC DNA]</scope>
    <source>
        <strain evidence="7 8">GSMNP</strain>
    </source>
</reference>
<dbReference type="Pfam" id="PF00078">
    <property type="entry name" value="RVT_1"/>
    <property type="match status" value="1"/>
</dbReference>
<dbReference type="Gene3D" id="2.40.70.10">
    <property type="entry name" value="Acid Proteases"/>
    <property type="match status" value="1"/>
</dbReference>
<evidence type="ECO:0000259" key="6">
    <source>
        <dbReference type="PROSITE" id="PS50994"/>
    </source>
</evidence>
<dbReference type="PANTHER" id="PTHR37984">
    <property type="entry name" value="PROTEIN CBG26694"/>
    <property type="match status" value="1"/>
</dbReference>
<feature type="domain" description="Reverse transcriptase" evidence="5">
    <location>
        <begin position="512"/>
        <end position="706"/>
    </location>
</feature>
<dbReference type="CDD" id="cd00303">
    <property type="entry name" value="retropepsin_like"/>
    <property type="match status" value="1"/>
</dbReference>
<dbReference type="Gene3D" id="3.30.70.270">
    <property type="match status" value="1"/>
</dbReference>
<dbReference type="PANTHER" id="PTHR37984:SF5">
    <property type="entry name" value="PROTEIN NYNRIN-LIKE"/>
    <property type="match status" value="1"/>
</dbReference>
<dbReference type="InterPro" id="IPR001584">
    <property type="entry name" value="Integrase_cat-core"/>
</dbReference>
<dbReference type="Proteomes" id="UP000187283">
    <property type="component" value="Unassembled WGS sequence"/>
</dbReference>
<dbReference type="InterPro" id="IPR021109">
    <property type="entry name" value="Peptidase_aspartic_dom_sf"/>
</dbReference>
<dbReference type="GO" id="GO:0004519">
    <property type="term" value="F:endonuclease activity"/>
    <property type="evidence" value="ECO:0007669"/>
    <property type="project" value="UniProtKB-KW"/>
</dbReference>
<feature type="domain" description="Integrase catalytic" evidence="6">
    <location>
        <begin position="746"/>
        <end position="957"/>
    </location>
</feature>
<dbReference type="EMBL" id="LSSN01000370">
    <property type="protein sequence ID" value="OMJ24310.1"/>
    <property type="molecule type" value="Genomic_DNA"/>
</dbReference>
<dbReference type="PROSITE" id="PS50878">
    <property type="entry name" value="RT_POL"/>
    <property type="match status" value="1"/>
</dbReference>
<dbReference type="InterPro" id="IPR000477">
    <property type="entry name" value="RT_dom"/>
</dbReference>
<dbReference type="InterPro" id="IPR043128">
    <property type="entry name" value="Rev_trsase/Diguanyl_cyclase"/>
</dbReference>
<keyword evidence="1" id="KW-0808">Transferase</keyword>
<dbReference type="InterPro" id="IPR036397">
    <property type="entry name" value="RNaseH_sf"/>
</dbReference>
<dbReference type="Gene3D" id="3.30.420.10">
    <property type="entry name" value="Ribonuclease H-like superfamily/Ribonuclease H"/>
    <property type="match status" value="1"/>
</dbReference>
<dbReference type="InterPro" id="IPR043502">
    <property type="entry name" value="DNA/RNA_pol_sf"/>
</dbReference>
<dbReference type="PROSITE" id="PS50994">
    <property type="entry name" value="INTEGRASE"/>
    <property type="match status" value="1"/>
</dbReference>
<dbReference type="OrthoDB" id="446925at2759"/>
<dbReference type="CDD" id="cd01647">
    <property type="entry name" value="RT_LTR"/>
    <property type="match status" value="1"/>
</dbReference>
<evidence type="ECO:0000256" key="3">
    <source>
        <dbReference type="ARBA" id="ARBA00022722"/>
    </source>
</evidence>
<dbReference type="STRING" id="133412.A0A1R1YBT2"/>
<gene>
    <name evidence="7" type="ORF">AYI70_g1668</name>
</gene>
<evidence type="ECO:0000313" key="7">
    <source>
        <dbReference type="EMBL" id="OMJ24310.1"/>
    </source>
</evidence>
<dbReference type="GO" id="GO:0016779">
    <property type="term" value="F:nucleotidyltransferase activity"/>
    <property type="evidence" value="ECO:0007669"/>
    <property type="project" value="UniProtKB-KW"/>
</dbReference>
<protein>
    <submittedName>
        <fullName evidence="7">Retrovirus-related Pol polyprotein from transposon</fullName>
    </submittedName>
</protein>
<evidence type="ECO:0000313" key="8">
    <source>
        <dbReference type="Proteomes" id="UP000187283"/>
    </source>
</evidence>
<dbReference type="InterPro" id="IPR012337">
    <property type="entry name" value="RNaseH-like_sf"/>
</dbReference>
<comment type="caution">
    <text evidence="7">The sequence shown here is derived from an EMBL/GenBank/DDBJ whole genome shotgun (WGS) entry which is preliminary data.</text>
</comment>
<keyword evidence="2" id="KW-0548">Nucleotidyltransferase</keyword>
<dbReference type="GO" id="GO:0005634">
    <property type="term" value="C:nucleus"/>
    <property type="evidence" value="ECO:0007669"/>
    <property type="project" value="UniProtKB-ARBA"/>
</dbReference>
<evidence type="ECO:0000256" key="1">
    <source>
        <dbReference type="ARBA" id="ARBA00022679"/>
    </source>
</evidence>
<accession>A0A1R1YBT2</accession>